<proteinExistence type="predicted"/>
<dbReference type="PROSITE" id="PS50268">
    <property type="entry name" value="CADHERIN_2"/>
    <property type="match status" value="2"/>
</dbReference>
<evidence type="ECO:0000259" key="10">
    <source>
        <dbReference type="PROSITE" id="PS50268"/>
    </source>
</evidence>
<evidence type="ECO:0000256" key="7">
    <source>
        <dbReference type="ARBA" id="ARBA00023136"/>
    </source>
</evidence>
<feature type="non-terminal residue" evidence="11">
    <location>
        <position position="1"/>
    </location>
</feature>
<organism evidence="11">
    <name type="scientific">Clastoptera arizonana</name>
    <name type="common">Arizona spittle bug</name>
    <dbReference type="NCBI Taxonomy" id="38151"/>
    <lineage>
        <taxon>Eukaryota</taxon>
        <taxon>Metazoa</taxon>
        <taxon>Ecdysozoa</taxon>
        <taxon>Arthropoda</taxon>
        <taxon>Hexapoda</taxon>
        <taxon>Insecta</taxon>
        <taxon>Pterygota</taxon>
        <taxon>Neoptera</taxon>
        <taxon>Paraneoptera</taxon>
        <taxon>Hemiptera</taxon>
        <taxon>Auchenorrhyncha</taxon>
        <taxon>Cercopoidea</taxon>
        <taxon>Clastopteridae</taxon>
        <taxon>Clastoptera</taxon>
    </lineage>
</organism>
<dbReference type="Pfam" id="PF00028">
    <property type="entry name" value="Cadherin"/>
    <property type="match status" value="1"/>
</dbReference>
<dbReference type="GO" id="GO:0005886">
    <property type="term" value="C:plasma membrane"/>
    <property type="evidence" value="ECO:0007669"/>
    <property type="project" value="UniProtKB-SubCell"/>
</dbReference>
<evidence type="ECO:0000256" key="8">
    <source>
        <dbReference type="ARBA" id="ARBA00023180"/>
    </source>
</evidence>
<dbReference type="GO" id="GO:0005509">
    <property type="term" value="F:calcium ion binding"/>
    <property type="evidence" value="ECO:0007669"/>
    <property type="project" value="UniProtKB-UniRule"/>
</dbReference>
<dbReference type="PRINTS" id="PR00205">
    <property type="entry name" value="CADHERIN"/>
</dbReference>
<gene>
    <name evidence="11" type="ORF">g.2697</name>
</gene>
<dbReference type="GO" id="GO:0008104">
    <property type="term" value="P:intracellular protein localization"/>
    <property type="evidence" value="ECO:0007669"/>
    <property type="project" value="UniProtKB-ARBA"/>
</dbReference>
<keyword evidence="5 9" id="KW-0106">Calcium</keyword>
<dbReference type="SUPFAM" id="SSF49313">
    <property type="entry name" value="Cadherin-like"/>
    <property type="match status" value="1"/>
</dbReference>
<dbReference type="FunFam" id="2.60.40.60:FF:000033">
    <property type="entry name" value="FAT atypical cadherin 1"/>
    <property type="match status" value="1"/>
</dbReference>
<dbReference type="EMBL" id="GEDC01024770">
    <property type="protein sequence ID" value="JAS12528.1"/>
    <property type="molecule type" value="Transcribed_RNA"/>
</dbReference>
<keyword evidence="2" id="KW-0812">Transmembrane</keyword>
<evidence type="ECO:0000256" key="2">
    <source>
        <dbReference type="ARBA" id="ARBA00022692"/>
    </source>
</evidence>
<keyword evidence="3" id="KW-0732">Signal</keyword>
<keyword evidence="4" id="KW-0677">Repeat</keyword>
<evidence type="ECO:0000256" key="3">
    <source>
        <dbReference type="ARBA" id="ARBA00022729"/>
    </source>
</evidence>
<reference evidence="11" key="1">
    <citation type="submission" date="2015-12" db="EMBL/GenBank/DDBJ databases">
        <title>De novo transcriptome assembly of four potential Pierce s Disease insect vectors from Arizona vineyards.</title>
        <authorList>
            <person name="Tassone E.E."/>
        </authorList>
    </citation>
    <scope>NUCLEOTIDE SEQUENCE</scope>
</reference>
<dbReference type="InterPro" id="IPR002126">
    <property type="entry name" value="Cadherin-like_dom"/>
</dbReference>
<name>A0A1B6CGH8_9HEMI</name>
<evidence type="ECO:0000256" key="4">
    <source>
        <dbReference type="ARBA" id="ARBA00022737"/>
    </source>
</evidence>
<evidence type="ECO:0000256" key="6">
    <source>
        <dbReference type="ARBA" id="ARBA00022989"/>
    </source>
</evidence>
<accession>A0A1B6CGH8</accession>
<keyword evidence="8" id="KW-0325">Glycoprotein</keyword>
<comment type="subcellular location">
    <subcellularLocation>
        <location evidence="1">Cell membrane</location>
        <topology evidence="1">Single-pass type I membrane protein</topology>
    </subcellularLocation>
</comment>
<dbReference type="PANTHER" id="PTHR24028">
    <property type="entry name" value="CADHERIN-87A"/>
    <property type="match status" value="1"/>
</dbReference>
<dbReference type="Gene3D" id="2.60.40.60">
    <property type="entry name" value="Cadherins"/>
    <property type="match status" value="2"/>
</dbReference>
<evidence type="ECO:0000256" key="9">
    <source>
        <dbReference type="PROSITE-ProRule" id="PRU00043"/>
    </source>
</evidence>
<dbReference type="GO" id="GO:0007163">
    <property type="term" value="P:establishment or maintenance of cell polarity"/>
    <property type="evidence" value="ECO:0007669"/>
    <property type="project" value="UniProtKB-ARBA"/>
</dbReference>
<dbReference type="GO" id="GO:0001736">
    <property type="term" value="P:establishment of planar polarity"/>
    <property type="evidence" value="ECO:0007669"/>
    <property type="project" value="UniProtKB-ARBA"/>
</dbReference>
<evidence type="ECO:0000256" key="5">
    <source>
        <dbReference type="ARBA" id="ARBA00022837"/>
    </source>
</evidence>
<keyword evidence="6" id="KW-1133">Transmembrane helix</keyword>
<protein>
    <recommendedName>
        <fullName evidence="10">Cadherin domain-containing protein</fullName>
    </recommendedName>
</protein>
<evidence type="ECO:0000256" key="1">
    <source>
        <dbReference type="ARBA" id="ARBA00004251"/>
    </source>
</evidence>
<dbReference type="CDD" id="cd11304">
    <property type="entry name" value="Cadherin_repeat"/>
    <property type="match status" value="2"/>
</dbReference>
<feature type="domain" description="Cadherin" evidence="10">
    <location>
        <begin position="47"/>
        <end position="125"/>
    </location>
</feature>
<dbReference type="InterPro" id="IPR015919">
    <property type="entry name" value="Cadherin-like_sf"/>
</dbReference>
<dbReference type="AlphaFoldDB" id="A0A1B6CGH8"/>
<feature type="non-terminal residue" evidence="11">
    <location>
        <position position="125"/>
    </location>
</feature>
<evidence type="ECO:0000313" key="11">
    <source>
        <dbReference type="EMBL" id="JAS12528.1"/>
    </source>
</evidence>
<dbReference type="GO" id="GO:0007156">
    <property type="term" value="P:homophilic cell adhesion via plasma membrane adhesion molecules"/>
    <property type="evidence" value="ECO:0007669"/>
    <property type="project" value="InterPro"/>
</dbReference>
<dbReference type="InterPro" id="IPR050174">
    <property type="entry name" value="Protocadherin/Cadherin-CA"/>
</dbReference>
<sequence>LNEELDFESMTNYSISVEALDSVTGATSMVTVDLLVLDSNDCFPLFNKDSYNITLKENTPINSEVLQVQANDKDTGDNGKIQYEIKNLTLSIKYFSIDSIGNIVLRNKLDFEQSTKHNLIVAATD</sequence>
<feature type="domain" description="Cadherin" evidence="10">
    <location>
        <begin position="5"/>
        <end position="46"/>
    </location>
</feature>
<dbReference type="PANTHER" id="PTHR24028:SF146">
    <property type="entry name" value="CADHERIN 96CB, ISOFORM D-RELATED"/>
    <property type="match status" value="1"/>
</dbReference>
<keyword evidence="7" id="KW-0472">Membrane</keyword>